<dbReference type="PANTHER" id="PTHR42852:SF13">
    <property type="entry name" value="PROTEIN DIPZ"/>
    <property type="match status" value="1"/>
</dbReference>
<protein>
    <recommendedName>
        <fullName evidence="1">Thioredoxin domain-containing protein</fullName>
    </recommendedName>
</protein>
<dbReference type="InterPro" id="IPR000866">
    <property type="entry name" value="AhpC/TSA"/>
</dbReference>
<evidence type="ECO:0000313" key="3">
    <source>
        <dbReference type="Proteomes" id="UP000236641"/>
    </source>
</evidence>
<reference evidence="2 3" key="1">
    <citation type="submission" date="2018-01" db="EMBL/GenBank/DDBJ databases">
        <title>The draft genome of Hanstruepera neustonica JCM19743.</title>
        <authorList>
            <person name="He R.-H."/>
            <person name="Du Z.-J."/>
        </authorList>
    </citation>
    <scope>NUCLEOTIDE SEQUENCE [LARGE SCALE GENOMIC DNA]</scope>
    <source>
        <strain evidence="2 3">JCM19743</strain>
    </source>
</reference>
<gene>
    <name evidence="2" type="ORF">C1T31_12230</name>
</gene>
<dbReference type="GO" id="GO:0016491">
    <property type="term" value="F:oxidoreductase activity"/>
    <property type="evidence" value="ECO:0007669"/>
    <property type="project" value="InterPro"/>
</dbReference>
<dbReference type="RefSeq" id="WP_103052799.1">
    <property type="nucleotide sequence ID" value="NZ_POWF01000009.1"/>
</dbReference>
<name>A0A2K1DWA4_9FLAO</name>
<dbReference type="EMBL" id="POWF01000009">
    <property type="protein sequence ID" value="PNQ72312.1"/>
    <property type="molecule type" value="Genomic_DNA"/>
</dbReference>
<dbReference type="Pfam" id="PF00578">
    <property type="entry name" value="AhpC-TSA"/>
    <property type="match status" value="1"/>
</dbReference>
<dbReference type="InterPro" id="IPR036249">
    <property type="entry name" value="Thioredoxin-like_sf"/>
</dbReference>
<evidence type="ECO:0000259" key="1">
    <source>
        <dbReference type="PROSITE" id="PS51352"/>
    </source>
</evidence>
<feature type="domain" description="Thioredoxin" evidence="1">
    <location>
        <begin position="284"/>
        <end position="430"/>
    </location>
</feature>
<dbReference type="InterPro" id="IPR050553">
    <property type="entry name" value="Thioredoxin_ResA/DsbE_sf"/>
</dbReference>
<keyword evidence="3" id="KW-1185">Reference proteome</keyword>
<dbReference type="Proteomes" id="UP000236641">
    <property type="component" value="Unassembled WGS sequence"/>
</dbReference>
<proteinExistence type="predicted"/>
<dbReference type="PROSITE" id="PS51257">
    <property type="entry name" value="PROKAR_LIPOPROTEIN"/>
    <property type="match status" value="1"/>
</dbReference>
<dbReference type="GO" id="GO:0016209">
    <property type="term" value="F:antioxidant activity"/>
    <property type="evidence" value="ECO:0007669"/>
    <property type="project" value="InterPro"/>
</dbReference>
<accession>A0A2K1DWA4</accession>
<dbReference type="OrthoDB" id="1069091at2"/>
<organism evidence="2 3">
    <name type="scientific">Hanstruepera neustonica</name>
    <dbReference type="NCBI Taxonomy" id="1445657"/>
    <lineage>
        <taxon>Bacteria</taxon>
        <taxon>Pseudomonadati</taxon>
        <taxon>Bacteroidota</taxon>
        <taxon>Flavobacteriia</taxon>
        <taxon>Flavobacteriales</taxon>
        <taxon>Flavobacteriaceae</taxon>
        <taxon>Hanstruepera</taxon>
    </lineage>
</organism>
<dbReference type="InterPro" id="IPR013766">
    <property type="entry name" value="Thioredoxin_domain"/>
</dbReference>
<dbReference type="PROSITE" id="PS51352">
    <property type="entry name" value="THIOREDOXIN_2"/>
    <property type="match status" value="1"/>
</dbReference>
<dbReference type="PANTHER" id="PTHR42852">
    <property type="entry name" value="THIOL:DISULFIDE INTERCHANGE PROTEIN DSBE"/>
    <property type="match status" value="1"/>
</dbReference>
<dbReference type="Gene3D" id="3.40.30.10">
    <property type="entry name" value="Glutaredoxin"/>
    <property type="match status" value="1"/>
</dbReference>
<comment type="caution">
    <text evidence="2">The sequence shown here is derived from an EMBL/GenBank/DDBJ whole genome shotgun (WGS) entry which is preliminary data.</text>
</comment>
<evidence type="ECO:0000313" key="2">
    <source>
        <dbReference type="EMBL" id="PNQ72312.1"/>
    </source>
</evidence>
<dbReference type="AlphaFoldDB" id="A0A2K1DWA4"/>
<dbReference type="SUPFAM" id="SSF52833">
    <property type="entry name" value="Thioredoxin-like"/>
    <property type="match status" value="1"/>
</dbReference>
<sequence>MRHLIFFFSILTLILFSCNKADKEQTHKLDKTILKGCVIGRDSDTLLLVKSTGDARSEALASIPVVDWEFNFEFKTDTVQAYDLIFKDEFDDGSWRPIRFFSEKDTIEMTLYDMDLYQNNEIIGGEINATYGDYQKEISIPYMVELNDFYKIFDSIPYSTMNSKVYDEILNKLKEAETQEEKVVLYKRMDDLKADKLHRSEFGKQIDSQVNVIQNKYWDKKYAFISKNPSVVSYSLLIDDIMSLEYNPAPKEKIIKAFNDLKEAYPDHVYTALAENLWIGYTELQPGGQYINFTAPDITGISYDLKSFVDKNDIVLLDLWATWCGPCIARSRLMRPVYDEYKDKGFEIVGVAGENKNLNAYKKFMTKEQWPWKNLIELDKRNKIWEKYNVMNGGGGMFLIDGSGKILAVDPSADEVKSILDNRLKDQSIKL</sequence>
<dbReference type="CDD" id="cd02966">
    <property type="entry name" value="TlpA_like_family"/>
    <property type="match status" value="1"/>
</dbReference>